<evidence type="ECO:0000313" key="3">
    <source>
        <dbReference type="Proteomes" id="UP000782705"/>
    </source>
</evidence>
<evidence type="ECO:0000259" key="1">
    <source>
        <dbReference type="Pfam" id="PF03551"/>
    </source>
</evidence>
<comment type="caution">
    <text evidence="2">The sequence shown here is derived from an EMBL/GenBank/DDBJ whole genome shotgun (WGS) entry which is preliminary data.</text>
</comment>
<dbReference type="SUPFAM" id="SSF46785">
    <property type="entry name" value="Winged helix' DNA-binding domain"/>
    <property type="match status" value="1"/>
</dbReference>
<name>A0ABQ6Z326_9ENTE</name>
<dbReference type="InterPro" id="IPR052509">
    <property type="entry name" value="Metal_resp_DNA-bind_regulator"/>
</dbReference>
<evidence type="ECO:0000313" key="2">
    <source>
        <dbReference type="EMBL" id="KAF1306009.1"/>
    </source>
</evidence>
<organism evidence="2 3">
    <name type="scientific">Candidatus Enterococcus willemsii</name>
    <dbReference type="NCBI Taxonomy" id="1857215"/>
    <lineage>
        <taxon>Bacteria</taxon>
        <taxon>Bacillati</taxon>
        <taxon>Bacillota</taxon>
        <taxon>Bacilli</taxon>
        <taxon>Lactobacillales</taxon>
        <taxon>Enterococcaceae</taxon>
        <taxon>Enterococcus</taxon>
    </lineage>
</organism>
<dbReference type="Gene3D" id="1.10.10.10">
    <property type="entry name" value="Winged helix-like DNA-binding domain superfamily/Winged helix DNA-binding domain"/>
    <property type="match status" value="1"/>
</dbReference>
<dbReference type="Proteomes" id="UP000782705">
    <property type="component" value="Unassembled WGS sequence"/>
</dbReference>
<dbReference type="EMBL" id="MAEL01000004">
    <property type="protein sequence ID" value="KAF1306009.1"/>
    <property type="molecule type" value="Genomic_DNA"/>
</dbReference>
<dbReference type="PANTHER" id="PTHR33169">
    <property type="entry name" value="PADR-FAMILY TRANSCRIPTIONAL REGULATOR"/>
    <property type="match status" value="1"/>
</dbReference>
<gene>
    <name evidence="2" type="ORF">BAU17_03325</name>
</gene>
<keyword evidence="3" id="KW-1185">Reference proteome</keyword>
<reference evidence="2 3" key="1">
    <citation type="submission" date="2016-06" db="EMBL/GenBank/DDBJ databases">
        <title>Four novel species of enterococci isolated from chicken manure.</title>
        <authorList>
            <person name="Van Tyne D."/>
        </authorList>
    </citation>
    <scope>NUCLEOTIDE SEQUENCE [LARGE SCALE GENOMIC DNA]</scope>
    <source>
        <strain evidence="2 3">CU12B</strain>
    </source>
</reference>
<dbReference type="RefSeq" id="WP_161900909.1">
    <property type="nucleotide sequence ID" value="NZ_MAEL01000004.1"/>
</dbReference>
<dbReference type="InterPro" id="IPR005149">
    <property type="entry name" value="Tscrpt_reg_PadR_N"/>
</dbReference>
<proteinExistence type="predicted"/>
<feature type="domain" description="Transcription regulator PadR N-terminal" evidence="1">
    <location>
        <begin position="15"/>
        <end position="88"/>
    </location>
</feature>
<dbReference type="InterPro" id="IPR036388">
    <property type="entry name" value="WH-like_DNA-bd_sf"/>
</dbReference>
<sequence>MITSDGIRGYNDVIILSILKEGDSYGYEISKTIREKTNELYVIKETTLYSAFTRLGKQGLIESYPGELTHGKKRTYYHLTDKGNEFLALKNQEWEQTKFVVDEFLKGGTEK</sequence>
<protein>
    <submittedName>
        <fullName evidence="2">PadR family transcriptional regulator</fullName>
    </submittedName>
</protein>
<dbReference type="InterPro" id="IPR036390">
    <property type="entry name" value="WH_DNA-bd_sf"/>
</dbReference>
<accession>A0ABQ6Z326</accession>
<dbReference type="PANTHER" id="PTHR33169:SF14">
    <property type="entry name" value="TRANSCRIPTIONAL REGULATOR RV3488"/>
    <property type="match status" value="1"/>
</dbReference>
<dbReference type="Pfam" id="PF03551">
    <property type="entry name" value="PadR"/>
    <property type="match status" value="1"/>
</dbReference>